<evidence type="ECO:0000256" key="1">
    <source>
        <dbReference type="SAM" id="Phobius"/>
    </source>
</evidence>
<name>A0A1Y1WXQ6_9FUNG</name>
<feature type="transmembrane region" description="Helical" evidence="1">
    <location>
        <begin position="110"/>
        <end position="127"/>
    </location>
</feature>
<dbReference type="AlphaFoldDB" id="A0A1Y1WXQ6"/>
<dbReference type="EMBL" id="MCFG01000214">
    <property type="protein sequence ID" value="ORX78330.1"/>
    <property type="molecule type" value="Genomic_DNA"/>
</dbReference>
<gene>
    <name evidence="2" type="ORF">BCR32DRAFT_282374</name>
</gene>
<dbReference type="Proteomes" id="UP000193944">
    <property type="component" value="Unassembled WGS sequence"/>
</dbReference>
<feature type="transmembrane region" description="Helical" evidence="1">
    <location>
        <begin position="79"/>
        <end position="98"/>
    </location>
</feature>
<proteinExistence type="predicted"/>
<keyword evidence="1" id="KW-0812">Transmembrane</keyword>
<feature type="transmembrane region" description="Helical" evidence="1">
    <location>
        <begin position="20"/>
        <end position="39"/>
    </location>
</feature>
<feature type="transmembrane region" description="Helical" evidence="1">
    <location>
        <begin position="46"/>
        <end position="67"/>
    </location>
</feature>
<evidence type="ECO:0000313" key="3">
    <source>
        <dbReference type="Proteomes" id="UP000193944"/>
    </source>
</evidence>
<keyword evidence="1" id="KW-0472">Membrane</keyword>
<accession>A0A1Y1WXQ6</accession>
<organism evidence="2 3">
    <name type="scientific">Anaeromyces robustus</name>
    <dbReference type="NCBI Taxonomy" id="1754192"/>
    <lineage>
        <taxon>Eukaryota</taxon>
        <taxon>Fungi</taxon>
        <taxon>Fungi incertae sedis</taxon>
        <taxon>Chytridiomycota</taxon>
        <taxon>Chytridiomycota incertae sedis</taxon>
        <taxon>Neocallimastigomycetes</taxon>
        <taxon>Neocallimastigales</taxon>
        <taxon>Neocallimastigaceae</taxon>
        <taxon>Anaeromyces</taxon>
    </lineage>
</organism>
<evidence type="ECO:0000313" key="2">
    <source>
        <dbReference type="EMBL" id="ORX78330.1"/>
    </source>
</evidence>
<keyword evidence="3" id="KW-1185">Reference proteome</keyword>
<reference evidence="2 3" key="2">
    <citation type="submission" date="2016-08" db="EMBL/GenBank/DDBJ databases">
        <title>Pervasive Adenine N6-methylation of Active Genes in Fungi.</title>
        <authorList>
            <consortium name="DOE Joint Genome Institute"/>
            <person name="Mondo S.J."/>
            <person name="Dannebaum R.O."/>
            <person name="Kuo R.C."/>
            <person name="Labutti K."/>
            <person name="Haridas S."/>
            <person name="Kuo A."/>
            <person name="Salamov A."/>
            <person name="Ahrendt S.R."/>
            <person name="Lipzen A."/>
            <person name="Sullivan W."/>
            <person name="Andreopoulos W.B."/>
            <person name="Clum A."/>
            <person name="Lindquist E."/>
            <person name="Daum C."/>
            <person name="Ramamoorthy G.K."/>
            <person name="Gryganskyi A."/>
            <person name="Culley D."/>
            <person name="Magnuson J.K."/>
            <person name="James T.Y."/>
            <person name="O'Malley M.A."/>
            <person name="Stajich J.E."/>
            <person name="Spatafora J.W."/>
            <person name="Visel A."/>
            <person name="Grigoriev I.V."/>
        </authorList>
    </citation>
    <scope>NUCLEOTIDE SEQUENCE [LARGE SCALE GENOMIC DNA]</scope>
    <source>
        <strain evidence="2 3">S4</strain>
    </source>
</reference>
<reference evidence="2 3" key="1">
    <citation type="submission" date="2016-08" db="EMBL/GenBank/DDBJ databases">
        <title>A Parts List for Fungal Cellulosomes Revealed by Comparative Genomics.</title>
        <authorList>
            <consortium name="DOE Joint Genome Institute"/>
            <person name="Haitjema C.H."/>
            <person name="Gilmore S.P."/>
            <person name="Henske J.K."/>
            <person name="Solomon K.V."/>
            <person name="De Groot R."/>
            <person name="Kuo A."/>
            <person name="Mondo S.J."/>
            <person name="Salamov A.A."/>
            <person name="Labutti K."/>
            <person name="Zhao Z."/>
            <person name="Chiniquy J."/>
            <person name="Barry K."/>
            <person name="Brewer H.M."/>
            <person name="Purvine S.O."/>
            <person name="Wright A.T."/>
            <person name="Boxma B."/>
            <person name="Van Alen T."/>
            <person name="Hackstein J.H."/>
            <person name="Baker S.E."/>
            <person name="Grigoriev I.V."/>
            <person name="O'Malley M.A."/>
        </authorList>
    </citation>
    <scope>NUCLEOTIDE SEQUENCE [LARGE SCALE GENOMIC DNA]</scope>
    <source>
        <strain evidence="2 3">S4</strain>
    </source>
</reference>
<protein>
    <submittedName>
        <fullName evidence="2">Uncharacterized protein</fullName>
    </submittedName>
</protein>
<keyword evidence="1" id="KW-1133">Transmembrane helix</keyword>
<comment type="caution">
    <text evidence="2">The sequence shown here is derived from an EMBL/GenBank/DDBJ whole genome shotgun (WGS) entry which is preliminary data.</text>
</comment>
<sequence length="151" mass="17573">MTESKPNKYFQCISNRTSAIIYLCVFLVASLCLLIYSIFQLISNKFIYTGISIVAILYLAYALYQLLKNDKLLLEKHTKLSFLLIVIIVIVITILDYLTNKNKDSVKEKLIINICIIIIISFGMLTYNEYCKEKQEKNNHTQYNRQLEQGN</sequence>